<evidence type="ECO:0000313" key="1">
    <source>
        <dbReference type="EMBL" id="PRQ00471.1"/>
    </source>
</evidence>
<dbReference type="EMBL" id="PVNL01000118">
    <property type="protein sequence ID" value="PRQ00471.1"/>
    <property type="molecule type" value="Genomic_DNA"/>
</dbReference>
<reference evidence="1 2" key="1">
    <citation type="submission" date="2018-03" db="EMBL/GenBank/DDBJ databases">
        <title>Draft Genome Sequences of the Obligatory Marine Myxobacteria Enhygromyxa salina SWB007.</title>
        <authorList>
            <person name="Poehlein A."/>
            <person name="Moghaddam J.A."/>
            <person name="Harms H."/>
            <person name="Alanjari M."/>
            <person name="Koenig G.M."/>
            <person name="Daniel R."/>
            <person name="Schaeberle T.F."/>
        </authorList>
    </citation>
    <scope>NUCLEOTIDE SEQUENCE [LARGE SCALE GENOMIC DNA]</scope>
    <source>
        <strain evidence="1 2">SWB007</strain>
    </source>
</reference>
<name>A0A2S9Y639_9BACT</name>
<accession>A0A2S9Y639</accession>
<dbReference type="AlphaFoldDB" id="A0A2S9Y639"/>
<evidence type="ECO:0000313" key="2">
    <source>
        <dbReference type="Proteomes" id="UP000238823"/>
    </source>
</evidence>
<sequence>MWRIVAGKCRETWPSFSAEELDADVMAELDELPRA</sequence>
<protein>
    <submittedName>
        <fullName evidence="1">Uncharacterized protein</fullName>
    </submittedName>
</protein>
<organism evidence="1 2">
    <name type="scientific">Enhygromyxa salina</name>
    <dbReference type="NCBI Taxonomy" id="215803"/>
    <lineage>
        <taxon>Bacteria</taxon>
        <taxon>Pseudomonadati</taxon>
        <taxon>Myxococcota</taxon>
        <taxon>Polyangia</taxon>
        <taxon>Nannocystales</taxon>
        <taxon>Nannocystaceae</taxon>
        <taxon>Enhygromyxa</taxon>
    </lineage>
</organism>
<gene>
    <name evidence="1" type="ORF">ENSA7_59650</name>
</gene>
<proteinExistence type="predicted"/>
<dbReference type="Proteomes" id="UP000238823">
    <property type="component" value="Unassembled WGS sequence"/>
</dbReference>
<comment type="caution">
    <text evidence="1">The sequence shown here is derived from an EMBL/GenBank/DDBJ whole genome shotgun (WGS) entry which is preliminary data.</text>
</comment>